<reference evidence="1" key="1">
    <citation type="submission" date="2021-02" db="EMBL/GenBank/DDBJ databases">
        <authorList>
            <person name="Nieuwenhuis M."/>
            <person name="Van De Peppel L.J.J."/>
        </authorList>
    </citation>
    <scope>NUCLEOTIDE SEQUENCE</scope>
    <source>
        <strain evidence="1">D49</strain>
    </source>
</reference>
<dbReference type="EMBL" id="JABCKI010005923">
    <property type="protein sequence ID" value="KAG5636515.1"/>
    <property type="molecule type" value="Genomic_DNA"/>
</dbReference>
<keyword evidence="2" id="KW-1185">Reference proteome</keyword>
<organism evidence="1 2">
    <name type="scientific">Sphagnurus paluster</name>
    <dbReference type="NCBI Taxonomy" id="117069"/>
    <lineage>
        <taxon>Eukaryota</taxon>
        <taxon>Fungi</taxon>
        <taxon>Dikarya</taxon>
        <taxon>Basidiomycota</taxon>
        <taxon>Agaricomycotina</taxon>
        <taxon>Agaricomycetes</taxon>
        <taxon>Agaricomycetidae</taxon>
        <taxon>Agaricales</taxon>
        <taxon>Tricholomatineae</taxon>
        <taxon>Lyophyllaceae</taxon>
        <taxon>Sphagnurus</taxon>
    </lineage>
</organism>
<dbReference type="AlphaFoldDB" id="A0A9P7FSK0"/>
<reference evidence="1" key="2">
    <citation type="submission" date="2021-10" db="EMBL/GenBank/DDBJ databases">
        <title>Phylogenomics reveals ancestral predisposition of the termite-cultivated fungus Termitomyces towards a domesticated lifestyle.</title>
        <authorList>
            <person name="Auxier B."/>
            <person name="Grum-Grzhimaylo A."/>
            <person name="Cardenas M.E."/>
            <person name="Lodge J.D."/>
            <person name="Laessoe T."/>
            <person name="Pedersen O."/>
            <person name="Smith M.E."/>
            <person name="Kuyper T.W."/>
            <person name="Franco-Molano E.A."/>
            <person name="Baroni T.J."/>
            <person name="Aanen D.K."/>
        </authorList>
    </citation>
    <scope>NUCLEOTIDE SEQUENCE</scope>
    <source>
        <strain evidence="1">D49</strain>
    </source>
</reference>
<name>A0A9P7FSK0_9AGAR</name>
<accession>A0A9P7FSK0</accession>
<dbReference type="Proteomes" id="UP000717328">
    <property type="component" value="Unassembled WGS sequence"/>
</dbReference>
<protein>
    <submittedName>
        <fullName evidence="1">Uncharacterized protein</fullName>
    </submittedName>
</protein>
<sequence length="94" mass="10832">MAAKRVKPRYSGTSLQNQRGTSYQLMRYLQLQDVQGNVIAYFRPTRPTRYQIGDVYGELHFIRAAGTGTVMHPPIMDTVVVTSMLYRFCAQWNL</sequence>
<gene>
    <name evidence="1" type="ORF">H0H81_007774</name>
</gene>
<comment type="caution">
    <text evidence="1">The sequence shown here is derived from an EMBL/GenBank/DDBJ whole genome shotgun (WGS) entry which is preliminary data.</text>
</comment>
<evidence type="ECO:0000313" key="2">
    <source>
        <dbReference type="Proteomes" id="UP000717328"/>
    </source>
</evidence>
<dbReference type="OrthoDB" id="3332782at2759"/>
<evidence type="ECO:0000313" key="1">
    <source>
        <dbReference type="EMBL" id="KAG5636515.1"/>
    </source>
</evidence>
<proteinExistence type="predicted"/>